<sequence>MWIWQEPGRQQVKARELKIKEVTMSDQYQNDESLELLDALEIGIILSEYVGSDNEAE</sequence>
<proteinExistence type="predicted"/>
<accession>A0A2I3CQX4</accession>
<gene>
    <name evidence="1" type="ORF">N646_4233</name>
</gene>
<name>A0A2I3CQX4_VIBAX</name>
<dbReference type="KEGG" id="vag:N646_4233"/>
<dbReference type="GeneID" id="75164662"/>
<reference evidence="1 2" key="1">
    <citation type="journal article" date="2015" name="Genome Announc.">
        <title>Complete genome sequence of Vibrio alginolyticus ATCC 17749.</title>
        <authorList>
            <person name="Liu X.F."/>
            <person name="Cao Y."/>
            <person name="Zhang H.L."/>
            <person name="Chen Y.J."/>
            <person name="Hu C.J."/>
        </authorList>
    </citation>
    <scope>NUCLEOTIDE SEQUENCE [LARGE SCALE GENOMIC DNA]</scope>
    <source>
        <strain evidence="2">ATCC 17749 / DSM 2171 / NBRC 15630 / NCIMB 1903 / NCTC 12160 / XII-53</strain>
    </source>
</reference>
<organism evidence="1 2">
    <name type="scientific">Vibrio alginolyticus (strain ATCC 17749 / DSM 2171 / NBRC 15630 / NCIMB 1903 / NCTC 12160 / XII-53)</name>
    <dbReference type="NCBI Taxonomy" id="1219076"/>
    <lineage>
        <taxon>Bacteria</taxon>
        <taxon>Pseudomonadati</taxon>
        <taxon>Pseudomonadota</taxon>
        <taxon>Gammaproteobacteria</taxon>
        <taxon>Vibrionales</taxon>
        <taxon>Vibrionaceae</taxon>
        <taxon>Vibrio</taxon>
    </lineage>
</organism>
<dbReference type="AlphaFoldDB" id="A0A2I3CQX4"/>
<evidence type="ECO:0000313" key="2">
    <source>
        <dbReference type="Proteomes" id="UP000016714"/>
    </source>
</evidence>
<evidence type="ECO:0000313" key="1">
    <source>
        <dbReference type="EMBL" id="AGV20042.1"/>
    </source>
</evidence>
<dbReference type="Proteomes" id="UP000016714">
    <property type="component" value="Chromosome 2"/>
</dbReference>
<dbReference type="RefSeq" id="WP_017820948.1">
    <property type="nucleotide sequence ID" value="NC_022359.1"/>
</dbReference>
<protein>
    <submittedName>
        <fullName evidence="1">Uncharacterized protein</fullName>
    </submittedName>
</protein>
<dbReference type="HOGENOM" id="CLU_2995434_0_0_6"/>
<dbReference type="EMBL" id="CP006719">
    <property type="protein sequence ID" value="AGV20042.1"/>
    <property type="molecule type" value="Genomic_DNA"/>
</dbReference>